<organism evidence="1 2">
    <name type="scientific">Streptomyces glaucus</name>
    <dbReference type="NCBI Taxonomy" id="284029"/>
    <lineage>
        <taxon>Bacteria</taxon>
        <taxon>Bacillati</taxon>
        <taxon>Actinomycetota</taxon>
        <taxon>Actinomycetes</taxon>
        <taxon>Kitasatosporales</taxon>
        <taxon>Streptomycetaceae</taxon>
        <taxon>Streptomyces</taxon>
    </lineage>
</organism>
<comment type="caution">
    <text evidence="1">The sequence shown here is derived from an EMBL/GenBank/DDBJ whole genome shotgun (WGS) entry which is preliminary data.</text>
</comment>
<accession>A0ABP5X7D5</accession>
<evidence type="ECO:0000313" key="1">
    <source>
        <dbReference type="EMBL" id="GAA2447525.1"/>
    </source>
</evidence>
<dbReference type="EMBL" id="BAAATK010000031">
    <property type="protein sequence ID" value="GAA2447525.1"/>
    <property type="molecule type" value="Genomic_DNA"/>
</dbReference>
<protein>
    <submittedName>
        <fullName evidence="1">Uncharacterized protein</fullName>
    </submittedName>
</protein>
<keyword evidence="2" id="KW-1185">Reference proteome</keyword>
<sequence>MFGQGKSKELNILVLRDADVIAESVRSALAGAAPEERPGLERAVALIEQAAAASDADLRIRWVHERLAAAGYEGPADSVEAIKVLRGAVPGLSLLSAVRLSKEAAAHRP</sequence>
<reference evidence="2" key="1">
    <citation type="journal article" date="2019" name="Int. J. Syst. Evol. Microbiol.">
        <title>The Global Catalogue of Microorganisms (GCM) 10K type strain sequencing project: providing services to taxonomists for standard genome sequencing and annotation.</title>
        <authorList>
            <consortium name="The Broad Institute Genomics Platform"/>
            <consortium name="The Broad Institute Genome Sequencing Center for Infectious Disease"/>
            <person name="Wu L."/>
            <person name="Ma J."/>
        </authorList>
    </citation>
    <scope>NUCLEOTIDE SEQUENCE [LARGE SCALE GENOMIC DNA]</scope>
    <source>
        <strain evidence="2">JCM 6922</strain>
    </source>
</reference>
<gene>
    <name evidence="1" type="ORF">GCM10010421_44250</name>
</gene>
<evidence type="ECO:0000313" key="2">
    <source>
        <dbReference type="Proteomes" id="UP001500460"/>
    </source>
</evidence>
<proteinExistence type="predicted"/>
<dbReference type="Proteomes" id="UP001500460">
    <property type="component" value="Unassembled WGS sequence"/>
</dbReference>
<dbReference type="RefSeq" id="WP_344606163.1">
    <property type="nucleotide sequence ID" value="NZ_BAAATK010000031.1"/>
</dbReference>
<name>A0ABP5X7D5_9ACTN</name>